<gene>
    <name evidence="9" type="ORF">MICPUCDRAFT_65750</name>
</gene>
<keyword evidence="5" id="KW-0539">Nucleus</keyword>
<comment type="subcellular location">
    <subcellularLocation>
        <location evidence="1">Nucleus</location>
    </subcellularLocation>
</comment>
<dbReference type="GO" id="GO:0051315">
    <property type="term" value="P:attachment of mitotic spindle microtubules to kinetochore"/>
    <property type="evidence" value="ECO:0007669"/>
    <property type="project" value="TreeGrafter"/>
</dbReference>
<comment type="similarity">
    <text evidence="2">Belongs to the MAD1 family.</text>
</comment>
<evidence type="ECO:0000313" key="10">
    <source>
        <dbReference type="Proteomes" id="UP000001876"/>
    </source>
</evidence>
<evidence type="ECO:0000313" key="9">
    <source>
        <dbReference type="EMBL" id="EEH51966.1"/>
    </source>
</evidence>
<dbReference type="Gene3D" id="3.30.457.60">
    <property type="match status" value="1"/>
</dbReference>
<dbReference type="GO" id="GO:0005635">
    <property type="term" value="C:nuclear envelope"/>
    <property type="evidence" value="ECO:0007669"/>
    <property type="project" value="TreeGrafter"/>
</dbReference>
<evidence type="ECO:0000256" key="7">
    <source>
        <dbReference type="SAM" id="Coils"/>
    </source>
</evidence>
<evidence type="ECO:0000256" key="5">
    <source>
        <dbReference type="ARBA" id="ARBA00023242"/>
    </source>
</evidence>
<feature type="coiled-coil region" evidence="7">
    <location>
        <begin position="173"/>
        <end position="242"/>
    </location>
</feature>
<dbReference type="EMBL" id="GG663749">
    <property type="protein sequence ID" value="EEH51966.1"/>
    <property type="molecule type" value="Genomic_DNA"/>
</dbReference>
<dbReference type="KEGG" id="mpp:MICPUCDRAFT_65750"/>
<dbReference type="STRING" id="564608.C1N6Q8"/>
<dbReference type="OrthoDB" id="331602at2759"/>
<dbReference type="InterPro" id="IPR008672">
    <property type="entry name" value="Mad1"/>
</dbReference>
<dbReference type="GO" id="GO:0000776">
    <property type="term" value="C:kinetochore"/>
    <property type="evidence" value="ECO:0007669"/>
    <property type="project" value="TreeGrafter"/>
</dbReference>
<keyword evidence="3" id="KW-0132">Cell division</keyword>
<dbReference type="Gene3D" id="6.10.250.90">
    <property type="match status" value="1"/>
</dbReference>
<dbReference type="GO" id="GO:0072686">
    <property type="term" value="C:mitotic spindle"/>
    <property type="evidence" value="ECO:0007669"/>
    <property type="project" value="TreeGrafter"/>
</dbReference>
<evidence type="ECO:0000256" key="6">
    <source>
        <dbReference type="ARBA" id="ARBA00023306"/>
    </source>
</evidence>
<dbReference type="GeneID" id="9689218"/>
<dbReference type="GO" id="GO:0051301">
    <property type="term" value="P:cell division"/>
    <property type="evidence" value="ECO:0007669"/>
    <property type="project" value="UniProtKB-KW"/>
</dbReference>
<accession>C1N6Q8</accession>
<feature type="coiled-coil region" evidence="7">
    <location>
        <begin position="97"/>
        <end position="138"/>
    </location>
</feature>
<dbReference type="RefSeq" id="XP_003063593.1">
    <property type="nucleotide sequence ID" value="XM_003063547.1"/>
</dbReference>
<keyword evidence="6" id="KW-0131">Cell cycle</keyword>
<keyword evidence="7" id="KW-0175">Coiled coil</keyword>
<dbReference type="PANTHER" id="PTHR23168">
    <property type="entry name" value="MITOTIC SPINDLE ASSEMBLY CHECKPOINT PROTEIN MAD1 MITOTIC ARREST DEFICIENT-LIKE PROTEIN 1"/>
    <property type="match status" value="1"/>
</dbReference>
<keyword evidence="4" id="KW-0498">Mitosis</keyword>
<keyword evidence="10" id="KW-1185">Reference proteome</keyword>
<feature type="region of interest" description="Disordered" evidence="8">
    <location>
        <begin position="324"/>
        <end position="374"/>
    </location>
</feature>
<dbReference type="AlphaFoldDB" id="C1N6Q8"/>
<evidence type="ECO:0000256" key="8">
    <source>
        <dbReference type="SAM" id="MobiDB-lite"/>
    </source>
</evidence>
<organism evidence="10">
    <name type="scientific">Micromonas pusilla (strain CCMP1545)</name>
    <name type="common">Picoplanktonic green alga</name>
    <dbReference type="NCBI Taxonomy" id="564608"/>
    <lineage>
        <taxon>Eukaryota</taxon>
        <taxon>Viridiplantae</taxon>
        <taxon>Chlorophyta</taxon>
        <taxon>Mamiellophyceae</taxon>
        <taxon>Mamiellales</taxon>
        <taxon>Mamiellaceae</taxon>
        <taxon>Micromonas</taxon>
    </lineage>
</organism>
<protein>
    <submittedName>
        <fullName evidence="9">Predicted protein</fullName>
    </submittedName>
</protein>
<reference evidence="9 10" key="1">
    <citation type="journal article" date="2009" name="Science">
        <title>Green evolution and dynamic adaptations revealed by genomes of the marine picoeukaryotes Micromonas.</title>
        <authorList>
            <person name="Worden A.Z."/>
            <person name="Lee J.H."/>
            <person name="Mock T."/>
            <person name="Rouze P."/>
            <person name="Simmons M.P."/>
            <person name="Aerts A.L."/>
            <person name="Allen A.E."/>
            <person name="Cuvelier M.L."/>
            <person name="Derelle E."/>
            <person name="Everett M.V."/>
            <person name="Foulon E."/>
            <person name="Grimwood J."/>
            <person name="Gundlach H."/>
            <person name="Henrissat B."/>
            <person name="Napoli C."/>
            <person name="McDonald S.M."/>
            <person name="Parker M.S."/>
            <person name="Rombauts S."/>
            <person name="Salamov A."/>
            <person name="Von Dassow P."/>
            <person name="Badger J.H."/>
            <person name="Coutinho P.M."/>
            <person name="Demir E."/>
            <person name="Dubchak I."/>
            <person name="Gentemann C."/>
            <person name="Eikrem W."/>
            <person name="Gready J.E."/>
            <person name="John U."/>
            <person name="Lanier W."/>
            <person name="Lindquist E.A."/>
            <person name="Lucas S."/>
            <person name="Mayer K.F."/>
            <person name="Moreau H."/>
            <person name="Not F."/>
            <person name="Otillar R."/>
            <person name="Panaud O."/>
            <person name="Pangilinan J."/>
            <person name="Paulsen I."/>
            <person name="Piegu B."/>
            <person name="Poliakov A."/>
            <person name="Robbens S."/>
            <person name="Schmutz J."/>
            <person name="Toulza E."/>
            <person name="Wyss T."/>
            <person name="Zelensky A."/>
            <person name="Zhou K."/>
            <person name="Armbrust E.V."/>
            <person name="Bhattacharya D."/>
            <person name="Goodenough U.W."/>
            <person name="Van de Peer Y."/>
            <person name="Grigoriev I.V."/>
        </authorList>
    </citation>
    <scope>NUCLEOTIDE SEQUENCE [LARGE SCALE GENOMIC DNA]</scope>
    <source>
        <strain evidence="9 10">CCMP1545</strain>
    </source>
</reference>
<evidence type="ECO:0000256" key="4">
    <source>
        <dbReference type="ARBA" id="ARBA00022776"/>
    </source>
</evidence>
<evidence type="ECO:0000256" key="1">
    <source>
        <dbReference type="ARBA" id="ARBA00004123"/>
    </source>
</evidence>
<dbReference type="Proteomes" id="UP000001876">
    <property type="component" value="Unassembled WGS sequence"/>
</dbReference>
<name>C1N6Q8_MICPC</name>
<dbReference type="PANTHER" id="PTHR23168:SF0">
    <property type="entry name" value="MITOTIC SPINDLE ASSEMBLY CHECKPOINT PROTEIN MAD1"/>
    <property type="match status" value="1"/>
</dbReference>
<dbReference type="OMA" id="KFHANSE"/>
<evidence type="ECO:0000256" key="3">
    <source>
        <dbReference type="ARBA" id="ARBA00022618"/>
    </source>
</evidence>
<evidence type="ECO:0000256" key="2">
    <source>
        <dbReference type="ARBA" id="ARBA00008029"/>
    </source>
</evidence>
<dbReference type="Pfam" id="PF05557">
    <property type="entry name" value="MAD"/>
    <property type="match status" value="2"/>
</dbReference>
<dbReference type="GO" id="GO:0007094">
    <property type="term" value="P:mitotic spindle assembly checkpoint signaling"/>
    <property type="evidence" value="ECO:0007669"/>
    <property type="project" value="InterPro"/>
</dbReference>
<proteinExistence type="inferred from homology"/>
<feature type="compositionally biased region" description="Pro residues" evidence="8">
    <location>
        <begin position="341"/>
        <end position="374"/>
    </location>
</feature>
<dbReference type="eggNOG" id="KOG4593">
    <property type="taxonomic scope" value="Eukaryota"/>
</dbReference>
<sequence length="532" mass="54359">MEAETIPGGGAAFAIAPAAATSADAGAAAAEAKEFADAIARVPGAKRASDLADRVVALERELASAVGGGGDKDAALAAATATRDAAVRKADDATTRSNNAQASADEAIAALARAERQKDLLTRERDSLQRVLKSYDSEAATKGGGGGGGGGFGGFGGFGGGGGGGGDAMKTRVSELEKSLEASHARAGELETELARVTASAATARDAAASNATAADDAAASRAELQRERDSLRKEVAALESRVGRGEYNPDATKILHFRSNPMAIANESAAERELLVVRGECEALRETVAAFVAAQEQTRSDAAAHAAALAAAQGLTPPPGMPAFDGGGINGPPGTMPRYAMPPPFQTPGPPGPGPPPLMPPPSVAQTPAPAPAPGMGLFTGATPMTVARPPGFPTFAPTPGPSVAEADLEKREQRYLAMFKQKISTFREACYLIFGYKVDMGEDKATGSTTFTLRSKFAANDEDALTFALEPGKVGATGGDVPGRVTLLPTPYSESAEVKLGVETFVTRFRSVPGFVANLTMELFNRQTTA</sequence>
<dbReference type="SUPFAM" id="SSF75704">
    <property type="entry name" value="Mitotic arrest deficient-like 1, Mad1"/>
    <property type="match status" value="1"/>
</dbReference>